<keyword evidence="1" id="KW-0812">Transmembrane</keyword>
<feature type="domain" description="Ig-like" evidence="2">
    <location>
        <begin position="16"/>
        <end position="120"/>
    </location>
</feature>
<protein>
    <recommendedName>
        <fullName evidence="2">Ig-like domain-containing protein</fullName>
    </recommendedName>
</protein>
<dbReference type="Proteomes" id="UP001209878">
    <property type="component" value="Unassembled WGS sequence"/>
</dbReference>
<evidence type="ECO:0000313" key="3">
    <source>
        <dbReference type="EMBL" id="KAK2172174.1"/>
    </source>
</evidence>
<dbReference type="PROSITE" id="PS50835">
    <property type="entry name" value="IG_LIKE"/>
    <property type="match status" value="1"/>
</dbReference>
<reference evidence="3" key="1">
    <citation type="journal article" date="2023" name="Mol. Biol. Evol.">
        <title>Third-Generation Sequencing Reveals the Adaptive Role of the Epigenome in Three Deep-Sea Polychaetes.</title>
        <authorList>
            <person name="Perez M."/>
            <person name="Aroh O."/>
            <person name="Sun Y."/>
            <person name="Lan Y."/>
            <person name="Juniper S.K."/>
            <person name="Young C.R."/>
            <person name="Angers B."/>
            <person name="Qian P.Y."/>
        </authorList>
    </citation>
    <scope>NUCLEOTIDE SEQUENCE</scope>
    <source>
        <strain evidence="3">R07B-5</strain>
    </source>
</reference>
<comment type="caution">
    <text evidence="3">The sequence shown here is derived from an EMBL/GenBank/DDBJ whole genome shotgun (WGS) entry which is preliminary data.</text>
</comment>
<proteinExistence type="predicted"/>
<organism evidence="3 4">
    <name type="scientific">Ridgeia piscesae</name>
    <name type="common">Tubeworm</name>
    <dbReference type="NCBI Taxonomy" id="27915"/>
    <lineage>
        <taxon>Eukaryota</taxon>
        <taxon>Metazoa</taxon>
        <taxon>Spiralia</taxon>
        <taxon>Lophotrochozoa</taxon>
        <taxon>Annelida</taxon>
        <taxon>Polychaeta</taxon>
        <taxon>Sedentaria</taxon>
        <taxon>Canalipalpata</taxon>
        <taxon>Sabellida</taxon>
        <taxon>Siboglinidae</taxon>
        <taxon>Ridgeia</taxon>
    </lineage>
</organism>
<keyword evidence="1" id="KW-1133">Transmembrane helix</keyword>
<sequence length="230" mass="25556">MNSHILLCPFGLSAKPFSETIRLNGRTYQDCEEVYLSESTDALLSLSCTASSKPSSRLSWTADPATPALVVNQSTTAECNTAANGIVTCESNATIVTKDLKDVVQVMCVTHFDDNQTVITSKRACVVLVPQGHHGPWVTVVVILVVLCLFFLAAVIIFVIWRHAKNKTEKVGLIVHWTFTPVTVEVLFNWRYVQLIDHEMHFSVVVGFDNVCALCLYDFLRNYNTGKKTV</sequence>
<feature type="transmembrane region" description="Helical" evidence="1">
    <location>
        <begin position="137"/>
        <end position="161"/>
    </location>
</feature>
<evidence type="ECO:0000259" key="2">
    <source>
        <dbReference type="PROSITE" id="PS50835"/>
    </source>
</evidence>
<gene>
    <name evidence="3" type="ORF">NP493_981g01000</name>
</gene>
<keyword evidence="1" id="KW-0472">Membrane</keyword>
<dbReference type="InterPro" id="IPR007110">
    <property type="entry name" value="Ig-like_dom"/>
</dbReference>
<keyword evidence="4" id="KW-1185">Reference proteome</keyword>
<evidence type="ECO:0000256" key="1">
    <source>
        <dbReference type="SAM" id="Phobius"/>
    </source>
</evidence>
<evidence type="ECO:0000313" key="4">
    <source>
        <dbReference type="Proteomes" id="UP001209878"/>
    </source>
</evidence>
<dbReference type="EMBL" id="JAODUO010000986">
    <property type="protein sequence ID" value="KAK2172174.1"/>
    <property type="molecule type" value="Genomic_DNA"/>
</dbReference>
<dbReference type="AlphaFoldDB" id="A0AAD9KIF5"/>
<accession>A0AAD9KIF5</accession>
<name>A0AAD9KIF5_RIDPI</name>